<dbReference type="AlphaFoldDB" id="A0AAV3S232"/>
<name>A0AAV3S232_LITER</name>
<dbReference type="Pfam" id="PF07723">
    <property type="entry name" value="LRR_2"/>
    <property type="match status" value="1"/>
</dbReference>
<dbReference type="InterPro" id="IPR050232">
    <property type="entry name" value="FBL13/AtMIF1-like"/>
</dbReference>
<dbReference type="Proteomes" id="UP001454036">
    <property type="component" value="Unassembled WGS sequence"/>
</dbReference>
<dbReference type="PANTHER" id="PTHR31900:SF34">
    <property type="entry name" value="EMB|CAB62440.1-RELATED"/>
    <property type="match status" value="1"/>
</dbReference>
<reference evidence="1 2" key="1">
    <citation type="submission" date="2024-01" db="EMBL/GenBank/DDBJ databases">
        <title>The complete chloroplast genome sequence of Lithospermum erythrorhizon: insights into the phylogenetic relationship among Boraginaceae species and the maternal lineages of purple gromwells.</title>
        <authorList>
            <person name="Okada T."/>
            <person name="Watanabe K."/>
        </authorList>
    </citation>
    <scope>NUCLEOTIDE SEQUENCE [LARGE SCALE GENOMIC DNA]</scope>
</reference>
<evidence type="ECO:0000313" key="2">
    <source>
        <dbReference type="Proteomes" id="UP001454036"/>
    </source>
</evidence>
<dbReference type="SUPFAM" id="SSF52047">
    <property type="entry name" value="RNI-like"/>
    <property type="match status" value="1"/>
</dbReference>
<organism evidence="1 2">
    <name type="scientific">Lithospermum erythrorhizon</name>
    <name type="common">Purple gromwell</name>
    <name type="synonym">Lithospermum officinale var. erythrorhizon</name>
    <dbReference type="NCBI Taxonomy" id="34254"/>
    <lineage>
        <taxon>Eukaryota</taxon>
        <taxon>Viridiplantae</taxon>
        <taxon>Streptophyta</taxon>
        <taxon>Embryophyta</taxon>
        <taxon>Tracheophyta</taxon>
        <taxon>Spermatophyta</taxon>
        <taxon>Magnoliopsida</taxon>
        <taxon>eudicotyledons</taxon>
        <taxon>Gunneridae</taxon>
        <taxon>Pentapetalae</taxon>
        <taxon>asterids</taxon>
        <taxon>lamiids</taxon>
        <taxon>Boraginales</taxon>
        <taxon>Boraginaceae</taxon>
        <taxon>Boraginoideae</taxon>
        <taxon>Lithospermeae</taxon>
        <taxon>Lithospermum</taxon>
    </lineage>
</organism>
<dbReference type="InterPro" id="IPR013101">
    <property type="entry name" value="LRR_PRU1-like"/>
</dbReference>
<accession>A0AAV3S232</accession>
<keyword evidence="2" id="KW-1185">Reference proteome</keyword>
<comment type="caution">
    <text evidence="1">The sequence shown here is derived from an EMBL/GenBank/DDBJ whole genome shotgun (WGS) entry which is preliminary data.</text>
</comment>
<evidence type="ECO:0000313" key="1">
    <source>
        <dbReference type="EMBL" id="GAA0187020.1"/>
    </source>
</evidence>
<dbReference type="EMBL" id="BAABME010014263">
    <property type="protein sequence ID" value="GAA0187020.1"/>
    <property type="molecule type" value="Genomic_DNA"/>
</dbReference>
<dbReference type="InterPro" id="IPR032675">
    <property type="entry name" value="LRR_dom_sf"/>
</dbReference>
<dbReference type="PANTHER" id="PTHR31900">
    <property type="entry name" value="F-BOX/RNI SUPERFAMILY PROTEIN-RELATED"/>
    <property type="match status" value="1"/>
</dbReference>
<gene>
    <name evidence="1" type="ORF">LIER_34308</name>
</gene>
<dbReference type="Gene3D" id="3.80.10.10">
    <property type="entry name" value="Ribonuclease Inhibitor"/>
    <property type="match status" value="1"/>
</dbReference>
<sequence length="147" mass="16458">MASHSNINYSSDESVLRLISGCPSLEQLNISRDVFDGVRTFTIDSPTLKSLDYYFFSSKGLIEHDFKLELSAPALSYLYLNDLTSRDFSVLNLCSLDYAEIHVSSPKAADIDSHCQRVVQLIQIVHNVSHLWISGDTLEERCTPGSL</sequence>
<proteinExistence type="predicted"/>
<protein>
    <submittedName>
        <fullName evidence="1">Uncharacterized protein</fullName>
    </submittedName>
</protein>